<dbReference type="RefSeq" id="WP_368497564.1">
    <property type="nucleotide sequence ID" value="NZ_CP162511.1"/>
</dbReference>
<sequence>MVGGPGRAVETVATSAADDNAFRALIDACRLSADLPEARIVGGQMVGILTLVYPDAPRVDRRTADADLGISTQIASSSILHDRLRNADYVATSGNHYELGEAQIDVLAPSPDGSFRSAVSGGRGIDLTPGLGLALSSAPVVVDLGITFLDGHHERTSVRVPRLEVAVLLKAFATTSRSAPKDYTDLYNLLSIAYRYGAEAIGGWRLDASDIIGARRDCATILHALADGASANPAIAGAHVEREEFVALIRELVFRERT</sequence>
<proteinExistence type="predicted"/>
<accession>A0AB39BGC6</accession>
<gene>
    <name evidence="1" type="ORF">ABFY20_17955</name>
</gene>
<reference evidence="1" key="1">
    <citation type="submission" date="2024-05" db="EMBL/GenBank/DDBJ databases">
        <title>Herbiconiux sp. A18JL235.</title>
        <authorList>
            <person name="Zhang G."/>
        </authorList>
    </citation>
    <scope>NUCLEOTIDE SEQUENCE</scope>
    <source>
        <strain evidence="1">A18JL235</strain>
    </source>
</reference>
<dbReference type="AlphaFoldDB" id="A0AB39BGC6"/>
<name>A0AB39BGC6_9MICO</name>
<protein>
    <recommendedName>
        <fullName evidence="2">Nucleotidyl transferase AbiEii/AbiGii toxin family protein</fullName>
    </recommendedName>
</protein>
<dbReference type="EMBL" id="CP162511">
    <property type="protein sequence ID" value="XDI05180.1"/>
    <property type="molecule type" value="Genomic_DNA"/>
</dbReference>
<evidence type="ECO:0008006" key="2">
    <source>
        <dbReference type="Google" id="ProtNLM"/>
    </source>
</evidence>
<organism evidence="1">
    <name type="scientific">Herbiconiux sp. A18JL235</name>
    <dbReference type="NCBI Taxonomy" id="3152363"/>
    <lineage>
        <taxon>Bacteria</taxon>
        <taxon>Bacillati</taxon>
        <taxon>Actinomycetota</taxon>
        <taxon>Actinomycetes</taxon>
        <taxon>Micrococcales</taxon>
        <taxon>Microbacteriaceae</taxon>
        <taxon>Herbiconiux</taxon>
    </lineage>
</organism>
<evidence type="ECO:0000313" key="1">
    <source>
        <dbReference type="EMBL" id="XDI05180.1"/>
    </source>
</evidence>